<accession>A0ACC2XCQ8</accession>
<dbReference type="EMBL" id="JASBWU010000005">
    <property type="protein sequence ID" value="KAJ9121839.1"/>
    <property type="molecule type" value="Genomic_DNA"/>
</dbReference>
<protein>
    <submittedName>
        <fullName evidence="1">Uncharacterized protein</fullName>
    </submittedName>
</protein>
<proteinExistence type="predicted"/>
<reference evidence="1" key="1">
    <citation type="submission" date="2023-04" db="EMBL/GenBank/DDBJ databases">
        <title>Draft Genome sequencing of Naganishia species isolated from polar environments using Oxford Nanopore Technology.</title>
        <authorList>
            <person name="Leo P."/>
            <person name="Venkateswaran K."/>
        </authorList>
    </citation>
    <scope>NUCLEOTIDE SEQUENCE</scope>
    <source>
        <strain evidence="1">MNA-CCFEE 5425</strain>
    </source>
</reference>
<organism evidence="1 2">
    <name type="scientific">Naganishia vaughanmartiniae</name>
    <dbReference type="NCBI Taxonomy" id="1424756"/>
    <lineage>
        <taxon>Eukaryota</taxon>
        <taxon>Fungi</taxon>
        <taxon>Dikarya</taxon>
        <taxon>Basidiomycota</taxon>
        <taxon>Agaricomycotina</taxon>
        <taxon>Tremellomycetes</taxon>
        <taxon>Filobasidiales</taxon>
        <taxon>Filobasidiaceae</taxon>
        <taxon>Naganishia</taxon>
    </lineage>
</organism>
<name>A0ACC2XCQ8_9TREE</name>
<gene>
    <name evidence="1" type="ORF">QFC22_002462</name>
</gene>
<sequence length="259" mass="27438">MKKRIHFMFTGRPSMQTTAGCIALEGSIVPGDAAVIANLRKKGAIILGKANLMELSGAMIASPHERLAWSGRGGRCFSAYVEGGDPRGSSSGSTVGTSAGFAAAALGGDTTGSITFPSSKAACFSIRPTLGLVPTAGTIPLAKYMDTLGPIAKSAYDAALLLTHMTQSKIFVREVSVGPRKAISFSSYMTITYCACATAESQQDAVLPKYPRDSASPPLMDYTKYTTSPFSSFKGKRLGVPRKTVFDDIEIWKAWWPGE</sequence>
<evidence type="ECO:0000313" key="1">
    <source>
        <dbReference type="EMBL" id="KAJ9121839.1"/>
    </source>
</evidence>
<evidence type="ECO:0000313" key="2">
    <source>
        <dbReference type="Proteomes" id="UP001243375"/>
    </source>
</evidence>
<dbReference type="Proteomes" id="UP001243375">
    <property type="component" value="Unassembled WGS sequence"/>
</dbReference>
<keyword evidence="2" id="KW-1185">Reference proteome</keyword>
<comment type="caution">
    <text evidence="1">The sequence shown here is derived from an EMBL/GenBank/DDBJ whole genome shotgun (WGS) entry which is preliminary data.</text>
</comment>